<dbReference type="AlphaFoldDB" id="A0A2W4UHY7"/>
<accession>A0A2W4UHY7</accession>
<evidence type="ECO:0000313" key="2">
    <source>
        <dbReference type="Proteomes" id="UP000249354"/>
    </source>
</evidence>
<proteinExistence type="predicted"/>
<evidence type="ECO:0000313" key="1">
    <source>
        <dbReference type="EMBL" id="PZO20886.1"/>
    </source>
</evidence>
<organism evidence="1 2">
    <name type="scientific">Leptolyngbya foveolarum</name>
    <dbReference type="NCBI Taxonomy" id="47253"/>
    <lineage>
        <taxon>Bacteria</taxon>
        <taxon>Bacillati</taxon>
        <taxon>Cyanobacteriota</taxon>
        <taxon>Cyanophyceae</taxon>
        <taxon>Leptolyngbyales</taxon>
        <taxon>Leptolyngbyaceae</taxon>
        <taxon>Leptolyngbya group</taxon>
        <taxon>Leptolyngbya</taxon>
    </lineage>
</organism>
<reference evidence="1 2" key="2">
    <citation type="submission" date="2018-06" db="EMBL/GenBank/DDBJ databases">
        <title>Metagenomic assembly of (sub)arctic Cyanobacteria and their associated microbiome from non-axenic cultures.</title>
        <authorList>
            <person name="Baurain D."/>
        </authorList>
    </citation>
    <scope>NUCLEOTIDE SEQUENCE [LARGE SCALE GENOMIC DNA]</scope>
    <source>
        <strain evidence="1">ULC129bin1</strain>
    </source>
</reference>
<dbReference type="EMBL" id="QBMC01000025">
    <property type="protein sequence ID" value="PZO20886.1"/>
    <property type="molecule type" value="Genomic_DNA"/>
</dbReference>
<reference evidence="2" key="1">
    <citation type="submission" date="2018-04" db="EMBL/GenBank/DDBJ databases">
        <authorList>
            <person name="Cornet L."/>
        </authorList>
    </citation>
    <scope>NUCLEOTIDE SEQUENCE [LARGE SCALE GENOMIC DNA]</scope>
</reference>
<comment type="caution">
    <text evidence="1">The sequence shown here is derived from an EMBL/GenBank/DDBJ whole genome shotgun (WGS) entry which is preliminary data.</text>
</comment>
<name>A0A2W4UHY7_9CYAN</name>
<sequence length="109" mass="12116">MSREQIRVRVDSKQWESWRQAGEGNTELLDRILSDWQQQRHILIALTELDPNPSQALGRLLASHELLSTAVVTIQPATATPVHSQPVKMSPSIAKPALIGGIENNGDDW</sequence>
<gene>
    <name evidence="1" type="ORF">DCF25_05900</name>
</gene>
<protein>
    <submittedName>
        <fullName evidence="1">Uncharacterized protein</fullName>
    </submittedName>
</protein>
<dbReference type="Proteomes" id="UP000249354">
    <property type="component" value="Unassembled WGS sequence"/>
</dbReference>